<reference evidence="3" key="1">
    <citation type="submission" date="2019-07" db="EMBL/GenBank/DDBJ databases">
        <authorList>
            <person name="De-Chao Zhang Q."/>
        </authorList>
    </citation>
    <scope>NUCLEOTIDE SEQUENCE</scope>
    <source>
        <strain evidence="3">TP-CH-4</strain>
    </source>
</reference>
<evidence type="ECO:0000256" key="1">
    <source>
        <dbReference type="SAM" id="MobiDB-lite"/>
    </source>
</evidence>
<dbReference type="SUPFAM" id="SSF55729">
    <property type="entry name" value="Acyl-CoA N-acyltransferases (Nat)"/>
    <property type="match status" value="1"/>
</dbReference>
<dbReference type="GO" id="GO:0016747">
    <property type="term" value="F:acyltransferase activity, transferring groups other than amino-acyl groups"/>
    <property type="evidence" value="ECO:0007669"/>
    <property type="project" value="InterPro"/>
</dbReference>
<feature type="domain" description="N-acetyltransferase" evidence="2">
    <location>
        <begin position="3"/>
        <end position="80"/>
    </location>
</feature>
<dbReference type="PANTHER" id="PTHR43610:SF1">
    <property type="entry name" value="N-ACETYLTRANSFERASE DOMAIN-CONTAINING PROTEIN"/>
    <property type="match status" value="1"/>
</dbReference>
<evidence type="ECO:0000313" key="4">
    <source>
        <dbReference type="Proteomes" id="UP000707206"/>
    </source>
</evidence>
<proteinExistence type="predicted"/>
<reference evidence="3" key="2">
    <citation type="submission" date="2020-03" db="EMBL/GenBank/DDBJ databases">
        <title>Flavobacteriaceae bacterium strain TP-CH-4, a member of the family Flavobacteriaceae isolated from a deep-sea seamount.</title>
        <authorList>
            <person name="Zhang D.-C."/>
        </authorList>
    </citation>
    <scope>NUCLEOTIDE SEQUENCE</scope>
    <source>
        <strain evidence="3">TP-CH-4</strain>
    </source>
</reference>
<keyword evidence="4" id="KW-1185">Reference proteome</keyword>
<evidence type="ECO:0000259" key="2">
    <source>
        <dbReference type="Pfam" id="PF13302"/>
    </source>
</evidence>
<dbReference type="AlphaFoldDB" id="A0A967ARE4"/>
<dbReference type="Pfam" id="PF13302">
    <property type="entry name" value="Acetyltransf_3"/>
    <property type="match status" value="1"/>
</dbReference>
<name>A0A967ARE4_9FLAO</name>
<organism evidence="3 4">
    <name type="scientific">Pelagihabitans pacificus</name>
    <dbReference type="NCBI Taxonomy" id="2696054"/>
    <lineage>
        <taxon>Bacteria</taxon>
        <taxon>Pseudomonadati</taxon>
        <taxon>Bacteroidota</taxon>
        <taxon>Flavobacteriia</taxon>
        <taxon>Flavobacteriales</taxon>
        <taxon>Flavobacteriaceae</taxon>
        <taxon>Pelagihabitans</taxon>
    </lineage>
</organism>
<gene>
    <name evidence="3" type="ORF">FK220_004635</name>
</gene>
<dbReference type="Gene3D" id="3.40.630.30">
    <property type="match status" value="1"/>
</dbReference>
<accession>A0A967ARE4</accession>
<dbReference type="PANTHER" id="PTHR43610">
    <property type="entry name" value="BLL6696 PROTEIN"/>
    <property type="match status" value="1"/>
</dbReference>
<sequence length="110" mass="12633">MAILDKLTENIIGSSQFNTVEGRPNAIEIGWTFLGRNYWGGTCNKEVKGLMMTYAFNYVQNVIFYVDKQNIRSQKAVEKINGRKLSESERAMMPKKSKENETYIIEKSAQ</sequence>
<dbReference type="Proteomes" id="UP000707206">
    <property type="component" value="Unassembled WGS sequence"/>
</dbReference>
<feature type="compositionally biased region" description="Basic and acidic residues" evidence="1">
    <location>
        <begin position="87"/>
        <end position="101"/>
    </location>
</feature>
<dbReference type="InterPro" id="IPR000182">
    <property type="entry name" value="GNAT_dom"/>
</dbReference>
<feature type="region of interest" description="Disordered" evidence="1">
    <location>
        <begin position="87"/>
        <end position="110"/>
    </location>
</feature>
<protein>
    <submittedName>
        <fullName evidence="3">GNAT family N-acetyltransferase</fullName>
    </submittedName>
</protein>
<dbReference type="InterPro" id="IPR016181">
    <property type="entry name" value="Acyl_CoA_acyltransferase"/>
</dbReference>
<comment type="caution">
    <text evidence="3">The sequence shown here is derived from an EMBL/GenBank/DDBJ whole genome shotgun (WGS) entry which is preliminary data.</text>
</comment>
<evidence type="ECO:0000313" key="3">
    <source>
        <dbReference type="EMBL" id="NHF58612.1"/>
    </source>
</evidence>
<dbReference type="EMBL" id="VIKU02000001">
    <property type="protein sequence ID" value="NHF58612.1"/>
    <property type="molecule type" value="Genomic_DNA"/>
</dbReference>